<evidence type="ECO:0000313" key="5">
    <source>
        <dbReference type="Proteomes" id="UP001517376"/>
    </source>
</evidence>
<feature type="transmembrane region" description="Helical" evidence="2">
    <location>
        <begin position="34"/>
        <end position="59"/>
    </location>
</feature>
<evidence type="ECO:0000259" key="3">
    <source>
        <dbReference type="PROSITE" id="PS50930"/>
    </source>
</evidence>
<keyword evidence="5" id="KW-1185">Reference proteome</keyword>
<dbReference type="EMBL" id="JAAATW010000004">
    <property type="protein sequence ID" value="NBE09087.1"/>
    <property type="molecule type" value="Genomic_DNA"/>
</dbReference>
<dbReference type="Pfam" id="PF04397">
    <property type="entry name" value="LytTR"/>
    <property type="match status" value="1"/>
</dbReference>
<keyword evidence="2" id="KW-1133">Transmembrane helix</keyword>
<evidence type="ECO:0000256" key="2">
    <source>
        <dbReference type="SAM" id="Phobius"/>
    </source>
</evidence>
<protein>
    <recommendedName>
        <fullName evidence="3">HTH LytTR-type domain-containing protein</fullName>
    </recommendedName>
</protein>
<gene>
    <name evidence="4" type="ORF">GU920_16205</name>
</gene>
<proteinExistence type="predicted"/>
<evidence type="ECO:0000256" key="1">
    <source>
        <dbReference type="SAM" id="MobiDB-lite"/>
    </source>
</evidence>
<dbReference type="Proteomes" id="UP001517376">
    <property type="component" value="Unassembled WGS sequence"/>
</dbReference>
<dbReference type="SMART" id="SM00850">
    <property type="entry name" value="LytTR"/>
    <property type="match status" value="1"/>
</dbReference>
<keyword evidence="2" id="KW-0812">Transmembrane</keyword>
<feature type="domain" description="HTH LytTR-type" evidence="3">
    <location>
        <begin position="203"/>
        <end position="294"/>
    </location>
</feature>
<name>A0ABW9Y9L6_9RHOB</name>
<dbReference type="Gene3D" id="2.40.50.1020">
    <property type="entry name" value="LytTr DNA-binding domain"/>
    <property type="match status" value="1"/>
</dbReference>
<dbReference type="InterPro" id="IPR007492">
    <property type="entry name" value="LytTR_DNA-bd_dom"/>
</dbReference>
<comment type="caution">
    <text evidence="4">The sequence shown here is derived from an EMBL/GenBank/DDBJ whole genome shotgun (WGS) entry which is preliminary data.</text>
</comment>
<sequence>MHPVFLRFAILCVGIHALLDESHATDRLIGWQLPVLWLSMALAVILGYVLIGGWMLHLFRKRHVRRLYTPFILLPIVMIAEMTRQGVVVLLQAGDWLPVPIFLMSVTQDFLVLLLMDMMHVQFVVPQHPLAQVEQQAETPAPAGSRQQSPPVEAARPQEMRQAVPSSGEPDRLPGDATSEPPVAPDAFADRTIVRIADRVFTISEIQSVRTEDHYLNVVTRTARSMVRAKLSDVAALHDGRYGVQVNRSQWVAFSAIASVRDEENGQITLELVNGDSATVSRTRRLMFMQLFNTQRAREP</sequence>
<reference evidence="5" key="1">
    <citation type="submission" date="2020-01" db="EMBL/GenBank/DDBJ databases">
        <title>Sphingomonas sp. strain CSW-10.</title>
        <authorList>
            <person name="Chen W.-M."/>
        </authorList>
    </citation>
    <scope>NUCLEOTIDE SEQUENCE [LARGE SCALE GENOMIC DNA]</scope>
    <source>
        <strain evidence="5">CCP-1</strain>
    </source>
</reference>
<dbReference type="RefSeq" id="WP_161768165.1">
    <property type="nucleotide sequence ID" value="NZ_JAAATW010000004.1"/>
</dbReference>
<feature type="transmembrane region" description="Helical" evidence="2">
    <location>
        <begin position="97"/>
        <end position="116"/>
    </location>
</feature>
<accession>A0ABW9Y9L6</accession>
<keyword evidence="2" id="KW-0472">Membrane</keyword>
<feature type="region of interest" description="Disordered" evidence="1">
    <location>
        <begin position="134"/>
        <end position="184"/>
    </location>
</feature>
<organism evidence="4 5">
    <name type="scientific">Paragemmobacter ruber</name>
    <dbReference type="NCBI Taxonomy" id="1985673"/>
    <lineage>
        <taxon>Bacteria</taxon>
        <taxon>Pseudomonadati</taxon>
        <taxon>Pseudomonadota</taxon>
        <taxon>Alphaproteobacteria</taxon>
        <taxon>Rhodobacterales</taxon>
        <taxon>Paracoccaceae</taxon>
        <taxon>Paragemmobacter</taxon>
    </lineage>
</organism>
<evidence type="ECO:0000313" key="4">
    <source>
        <dbReference type="EMBL" id="NBE09087.1"/>
    </source>
</evidence>
<dbReference type="PROSITE" id="PS50930">
    <property type="entry name" value="HTH_LYTTR"/>
    <property type="match status" value="1"/>
</dbReference>